<name>A0AAD9UXH6_ACRCE</name>
<dbReference type="PANTHER" id="PTHR46609:SF8">
    <property type="entry name" value="YQAJ VIRAL RECOMBINASE DOMAIN-CONTAINING PROTEIN"/>
    <property type="match status" value="1"/>
</dbReference>
<dbReference type="InterPro" id="IPR011335">
    <property type="entry name" value="Restrct_endonuc-II-like"/>
</dbReference>
<dbReference type="EMBL" id="JARQWQ010000076">
    <property type="protein sequence ID" value="KAK2553546.1"/>
    <property type="molecule type" value="Genomic_DNA"/>
</dbReference>
<keyword evidence="3" id="KW-1185">Reference proteome</keyword>
<dbReference type="Proteomes" id="UP001249851">
    <property type="component" value="Unassembled WGS sequence"/>
</dbReference>
<dbReference type="InterPro" id="IPR019080">
    <property type="entry name" value="YqaJ_viral_recombinase"/>
</dbReference>
<feature type="domain" description="YqaJ viral recombinase" evidence="1">
    <location>
        <begin position="192"/>
        <end position="335"/>
    </location>
</feature>
<sequence>MTPKNSVLNKPAFLFKMATLSIASLLSYFSEEKKSIKKGENHCKSDHVESFSYHEGILRGEVQASMKKKVYKVTRKSNTSLANQSVSELFPPPKRYSALTRTPTHADRSALYDDLKRYGRFTGLCWLLSPEPPAISKLPMPSIEEIMYSDEFLRARGIQEQLDCLVRSSKLDEQKIVRISEITVGQRNNPVWHIARRGRLTASNFGSVLNAKRVTPSLLKRLLGEYNLSRVKAIQWGVDNEEEAIRAFTLKTGKSVKETGIWFDSSGILGASPDGIVDDKTVLETKCPYTERNNTIEEAVKSKTFCLEKCESGQGYALKKDHVYWHQVQGEMYFSRRKFCYFVVWTTKDVAILLIERDDTWAANIPRLIQFYYDHLFPKVVEGEL</sequence>
<dbReference type="CDD" id="cd22343">
    <property type="entry name" value="PDDEXK_lambda_exonuclease-like"/>
    <property type="match status" value="1"/>
</dbReference>
<evidence type="ECO:0000259" key="1">
    <source>
        <dbReference type="Pfam" id="PF09588"/>
    </source>
</evidence>
<dbReference type="AlphaFoldDB" id="A0AAD9UXH6"/>
<evidence type="ECO:0000313" key="3">
    <source>
        <dbReference type="Proteomes" id="UP001249851"/>
    </source>
</evidence>
<organism evidence="2 3">
    <name type="scientific">Acropora cervicornis</name>
    <name type="common">Staghorn coral</name>
    <dbReference type="NCBI Taxonomy" id="6130"/>
    <lineage>
        <taxon>Eukaryota</taxon>
        <taxon>Metazoa</taxon>
        <taxon>Cnidaria</taxon>
        <taxon>Anthozoa</taxon>
        <taxon>Hexacorallia</taxon>
        <taxon>Scleractinia</taxon>
        <taxon>Astrocoeniina</taxon>
        <taxon>Acroporidae</taxon>
        <taxon>Acropora</taxon>
    </lineage>
</organism>
<dbReference type="InterPro" id="IPR051703">
    <property type="entry name" value="NF-kappa-B_Signaling_Reg"/>
</dbReference>
<dbReference type="GO" id="GO:0006281">
    <property type="term" value="P:DNA repair"/>
    <property type="evidence" value="ECO:0007669"/>
    <property type="project" value="UniProtKB-ARBA"/>
</dbReference>
<proteinExistence type="predicted"/>
<protein>
    <submittedName>
        <fullName evidence="2">Exonuclease</fullName>
    </submittedName>
</protein>
<gene>
    <name evidence="2" type="ORF">P5673_025032</name>
</gene>
<dbReference type="InterPro" id="IPR011604">
    <property type="entry name" value="PDDEXK-like_dom_sf"/>
</dbReference>
<comment type="caution">
    <text evidence="2">The sequence shown here is derived from an EMBL/GenBank/DDBJ whole genome shotgun (WGS) entry which is preliminary data.</text>
</comment>
<dbReference type="SUPFAM" id="SSF52980">
    <property type="entry name" value="Restriction endonuclease-like"/>
    <property type="match status" value="1"/>
</dbReference>
<reference evidence="2" key="1">
    <citation type="journal article" date="2023" name="G3 (Bethesda)">
        <title>Whole genome assembly and annotation of the endangered Caribbean coral Acropora cervicornis.</title>
        <authorList>
            <person name="Selwyn J.D."/>
            <person name="Vollmer S.V."/>
        </authorList>
    </citation>
    <scope>NUCLEOTIDE SEQUENCE</scope>
    <source>
        <strain evidence="2">K2</strain>
    </source>
</reference>
<dbReference type="Gene3D" id="3.90.320.10">
    <property type="match status" value="1"/>
</dbReference>
<keyword evidence="2" id="KW-0269">Exonuclease</keyword>
<reference evidence="2" key="2">
    <citation type="journal article" date="2023" name="Science">
        <title>Genomic signatures of disease resistance in endangered staghorn corals.</title>
        <authorList>
            <person name="Vollmer S.V."/>
            <person name="Selwyn J.D."/>
            <person name="Despard B.A."/>
            <person name="Roesel C.L."/>
        </authorList>
    </citation>
    <scope>NUCLEOTIDE SEQUENCE</scope>
    <source>
        <strain evidence="2">K2</strain>
    </source>
</reference>
<dbReference type="PANTHER" id="PTHR46609">
    <property type="entry name" value="EXONUCLEASE, PHAGE-TYPE/RECB, C-TERMINAL DOMAIN-CONTAINING PROTEIN"/>
    <property type="match status" value="1"/>
</dbReference>
<evidence type="ECO:0000313" key="2">
    <source>
        <dbReference type="EMBL" id="KAK2553546.1"/>
    </source>
</evidence>
<accession>A0AAD9UXH6</accession>
<dbReference type="Pfam" id="PF09588">
    <property type="entry name" value="YqaJ"/>
    <property type="match status" value="1"/>
</dbReference>
<dbReference type="GO" id="GO:0004527">
    <property type="term" value="F:exonuclease activity"/>
    <property type="evidence" value="ECO:0007669"/>
    <property type="project" value="UniProtKB-KW"/>
</dbReference>
<keyword evidence="2" id="KW-0378">Hydrolase</keyword>
<keyword evidence="2" id="KW-0540">Nuclease</keyword>